<evidence type="ECO:0000313" key="2">
    <source>
        <dbReference type="EMBL" id="KZV43730.1"/>
    </source>
</evidence>
<protein>
    <submittedName>
        <fullName evidence="2">Uncharacterized protein</fullName>
    </submittedName>
</protein>
<gene>
    <name evidence="2" type="ORF">F511_44436</name>
</gene>
<sequence length="250" mass="27962">MGKTLLRALQECTEEGASRQAAPEVAKKRKVLPPPRRRPGARIRRRPTLPKRSPLVQPRSAGRRRLQARRGTTTERDPGRAPVLNLFEDSLVVSPSGVVATGLLCNMIPDRDIARLRSTTNSETVGLFVTQFTVAMAWGDEVIKRLTQAQREANSARQSFDEVMEHHIELEMQLADLEAVRTVWLNFDPTATPREEHPAPFLSMTRALDELSDDDEEEAEEGDEEEDKEGDEEEDEEGATPPNPLSNSCT</sequence>
<accession>A0A2Z7C9N2</accession>
<reference evidence="2 3" key="1">
    <citation type="journal article" date="2015" name="Proc. Natl. Acad. Sci. U.S.A.">
        <title>The resurrection genome of Boea hygrometrica: A blueprint for survival of dehydration.</title>
        <authorList>
            <person name="Xiao L."/>
            <person name="Yang G."/>
            <person name="Zhang L."/>
            <person name="Yang X."/>
            <person name="Zhao S."/>
            <person name="Ji Z."/>
            <person name="Zhou Q."/>
            <person name="Hu M."/>
            <person name="Wang Y."/>
            <person name="Chen M."/>
            <person name="Xu Y."/>
            <person name="Jin H."/>
            <person name="Xiao X."/>
            <person name="Hu G."/>
            <person name="Bao F."/>
            <person name="Hu Y."/>
            <person name="Wan P."/>
            <person name="Li L."/>
            <person name="Deng X."/>
            <person name="Kuang T."/>
            <person name="Xiang C."/>
            <person name="Zhu J.K."/>
            <person name="Oliver M.J."/>
            <person name="He Y."/>
        </authorList>
    </citation>
    <scope>NUCLEOTIDE SEQUENCE [LARGE SCALE GENOMIC DNA]</scope>
    <source>
        <strain evidence="3">cv. XS01</strain>
    </source>
</reference>
<dbReference type="AlphaFoldDB" id="A0A2Z7C9N2"/>
<evidence type="ECO:0000256" key="1">
    <source>
        <dbReference type="SAM" id="MobiDB-lite"/>
    </source>
</evidence>
<dbReference type="Proteomes" id="UP000250235">
    <property type="component" value="Unassembled WGS sequence"/>
</dbReference>
<dbReference type="EMBL" id="KQ997863">
    <property type="protein sequence ID" value="KZV43730.1"/>
    <property type="molecule type" value="Genomic_DNA"/>
</dbReference>
<proteinExistence type="predicted"/>
<name>A0A2Z7C9N2_9LAMI</name>
<feature type="compositionally biased region" description="Acidic residues" evidence="1">
    <location>
        <begin position="210"/>
        <end position="238"/>
    </location>
</feature>
<evidence type="ECO:0000313" key="3">
    <source>
        <dbReference type="Proteomes" id="UP000250235"/>
    </source>
</evidence>
<feature type="compositionally biased region" description="Basic residues" evidence="1">
    <location>
        <begin position="27"/>
        <end position="49"/>
    </location>
</feature>
<keyword evidence="3" id="KW-1185">Reference proteome</keyword>
<feature type="region of interest" description="Disordered" evidence="1">
    <location>
        <begin position="190"/>
        <end position="250"/>
    </location>
</feature>
<feature type="region of interest" description="Disordered" evidence="1">
    <location>
        <begin position="12"/>
        <end position="80"/>
    </location>
</feature>
<organism evidence="2 3">
    <name type="scientific">Dorcoceras hygrometricum</name>
    <dbReference type="NCBI Taxonomy" id="472368"/>
    <lineage>
        <taxon>Eukaryota</taxon>
        <taxon>Viridiplantae</taxon>
        <taxon>Streptophyta</taxon>
        <taxon>Embryophyta</taxon>
        <taxon>Tracheophyta</taxon>
        <taxon>Spermatophyta</taxon>
        <taxon>Magnoliopsida</taxon>
        <taxon>eudicotyledons</taxon>
        <taxon>Gunneridae</taxon>
        <taxon>Pentapetalae</taxon>
        <taxon>asterids</taxon>
        <taxon>lamiids</taxon>
        <taxon>Lamiales</taxon>
        <taxon>Gesneriaceae</taxon>
        <taxon>Didymocarpoideae</taxon>
        <taxon>Trichosporeae</taxon>
        <taxon>Loxocarpinae</taxon>
        <taxon>Dorcoceras</taxon>
    </lineage>
</organism>